<dbReference type="EnsemblMetazoa" id="tetur10g00110.1">
    <property type="protein sequence ID" value="tetur10g00110.1"/>
    <property type="gene ID" value="tetur10g00110"/>
</dbReference>
<feature type="signal peptide" evidence="2">
    <location>
        <begin position="1"/>
        <end position="17"/>
    </location>
</feature>
<evidence type="ECO:0000313" key="5">
    <source>
        <dbReference type="Proteomes" id="UP000015104"/>
    </source>
</evidence>
<keyword evidence="1" id="KW-1133">Transmembrane helix</keyword>
<dbReference type="InterPro" id="IPR003609">
    <property type="entry name" value="Pan_app"/>
</dbReference>
<accession>T1KEM9</accession>
<name>T1KEM9_TETUR</name>
<gene>
    <name evidence="4" type="primary">107363529</name>
</gene>
<dbReference type="SUPFAM" id="SSF57414">
    <property type="entry name" value="Hairpin loop containing domain-like"/>
    <property type="match status" value="2"/>
</dbReference>
<dbReference type="AlphaFoldDB" id="T1KEM9"/>
<evidence type="ECO:0000259" key="3">
    <source>
        <dbReference type="PROSITE" id="PS50948"/>
    </source>
</evidence>
<evidence type="ECO:0000256" key="1">
    <source>
        <dbReference type="SAM" id="Phobius"/>
    </source>
</evidence>
<dbReference type="Gene3D" id="3.50.4.10">
    <property type="entry name" value="Hepatocyte Growth Factor"/>
    <property type="match status" value="2"/>
</dbReference>
<dbReference type="Pfam" id="PF00024">
    <property type="entry name" value="PAN_1"/>
    <property type="match status" value="1"/>
</dbReference>
<dbReference type="Proteomes" id="UP000015104">
    <property type="component" value="Unassembled WGS sequence"/>
</dbReference>
<keyword evidence="1" id="KW-0472">Membrane</keyword>
<keyword evidence="1" id="KW-0812">Transmembrane</keyword>
<sequence>MIFSIWLLSFIFTPSIADVPLNLPEFVPFRESHLIATLTNRNTNHVTYMEEYSSSKDNRKGKIEVVRGSQSYTIFYDERDDFRVVMTDSDCQVFNYYNRKWNQKLPDISSELEKILIMLGPSIYFRIQASLINTPSGEAPIFWQDGGSAVVRGIQVDSKFAKIESDLNVTVYKQASNAYQDPNRIDFEGIFLGQSESFTIDHYLTEYLDDLSYDVAPTPGIGCAEYPTKNMPFPSKDIIGLTDIFHLSAVEYTYQSSESSESDVSQIDLELFVDASAKIVRYIVDYGDALLETIYDYNSGISFAFEQPRCTIAPMTVDDIGVVDGKFDAQELLWQRGSFKYLGKILFEQRNGVIAHVWEKIEYDASYEGTKYAKIVTTQYFADKIDISFPIPSNDHKILLGMTRKLYSLDVEKNYQLEETTRRDVYDFYETISESEYQTLFQFSDCDSKEKDKLWLIFELRPIDVDKIKEALKTAEQNLIMLRKGIRDLIVKSIPLSPLRINNIDFDFSQNSISAHVLFTEKPKLTDGLIRQNKQISRNSIKPYADEVKTLFDCVSKVAHYSKVSSIAWCKDPKTKNEQRCAPIMDVSTLIESQGEDSIACEIYSHPVGNLRDLVDETDLSTLHDSLLARVTSKIFSVGPTDNKARLFDFIISNIIYSDVSKDVKSSKLLFDQLFSSYKLNSNNPLVYTPDQSIKTLGDCYYICETSEAIDCTSFSFCINPKDQSKVSCQLTSQMLLVGGDEKVRDAIEADDHCTVYSKNHIFDFVKIKGRQLLHSGVKELVITAEQCAAKCAASANCKSFDYCDKVCALSDDIYLDRLSSPDAKCDSYTLKKTENFKITGNHLVDEVMFVETGVNLDQCASLCFDYVSGDDKCHSFNYCPKNRAQSTCQLSQKTISKMIQDPAPRSAINCFNYELVERKSDDVKAEASTVTSAGGSILAIVLVVCLAVGLVYGFVGEYIYLKVNNKLRTNNATAAQSQTITWSRQVDESTHSNNN</sequence>
<reference evidence="5" key="1">
    <citation type="submission" date="2011-08" db="EMBL/GenBank/DDBJ databases">
        <authorList>
            <person name="Rombauts S."/>
        </authorList>
    </citation>
    <scope>NUCLEOTIDE SEQUENCE</scope>
    <source>
        <strain evidence="5">London</strain>
    </source>
</reference>
<dbReference type="KEGG" id="tut:107363529"/>
<feature type="domain" description="Apple" evidence="3">
    <location>
        <begin position="754"/>
        <end position="820"/>
    </location>
</feature>
<dbReference type="PROSITE" id="PS50948">
    <property type="entry name" value="PAN"/>
    <property type="match status" value="2"/>
</dbReference>
<dbReference type="OrthoDB" id="6413948at2759"/>
<proteinExistence type="predicted"/>
<feature type="chain" id="PRO_5007729149" description="Apple domain-containing protein" evidence="2">
    <location>
        <begin position="18"/>
        <end position="996"/>
    </location>
</feature>
<reference evidence="4" key="2">
    <citation type="submission" date="2015-06" db="UniProtKB">
        <authorList>
            <consortium name="EnsemblMetazoa"/>
        </authorList>
    </citation>
    <scope>IDENTIFICATION</scope>
</reference>
<keyword evidence="2" id="KW-0732">Signal</keyword>
<dbReference type="eggNOG" id="ENOG502S04E">
    <property type="taxonomic scope" value="Eukaryota"/>
</dbReference>
<evidence type="ECO:0000256" key="2">
    <source>
        <dbReference type="SAM" id="SignalP"/>
    </source>
</evidence>
<feature type="transmembrane region" description="Helical" evidence="1">
    <location>
        <begin position="938"/>
        <end position="962"/>
    </location>
</feature>
<protein>
    <recommendedName>
        <fullName evidence="3">Apple domain-containing protein</fullName>
    </recommendedName>
</protein>
<organism evidence="4 5">
    <name type="scientific">Tetranychus urticae</name>
    <name type="common">Two-spotted spider mite</name>
    <dbReference type="NCBI Taxonomy" id="32264"/>
    <lineage>
        <taxon>Eukaryota</taxon>
        <taxon>Metazoa</taxon>
        <taxon>Ecdysozoa</taxon>
        <taxon>Arthropoda</taxon>
        <taxon>Chelicerata</taxon>
        <taxon>Arachnida</taxon>
        <taxon>Acari</taxon>
        <taxon>Acariformes</taxon>
        <taxon>Trombidiformes</taxon>
        <taxon>Prostigmata</taxon>
        <taxon>Eleutherengona</taxon>
        <taxon>Raphignathae</taxon>
        <taxon>Tetranychoidea</taxon>
        <taxon>Tetranychidae</taxon>
        <taxon>Tetranychus</taxon>
    </lineage>
</organism>
<evidence type="ECO:0000313" key="4">
    <source>
        <dbReference type="EnsemblMetazoa" id="tetur10g00110.1"/>
    </source>
</evidence>
<dbReference type="OMA" id="CEIYSHP"/>
<feature type="domain" description="Apple" evidence="3">
    <location>
        <begin position="826"/>
        <end position="916"/>
    </location>
</feature>
<dbReference type="SMART" id="SM00473">
    <property type="entry name" value="PAN_AP"/>
    <property type="match status" value="2"/>
</dbReference>
<dbReference type="EMBL" id="CAEY01000027">
    <property type="status" value="NOT_ANNOTATED_CDS"/>
    <property type="molecule type" value="Genomic_DNA"/>
</dbReference>
<keyword evidence="5" id="KW-1185">Reference proteome</keyword>
<dbReference type="HOGENOM" id="CLU_011464_0_1_1"/>